<dbReference type="GO" id="GO:0046872">
    <property type="term" value="F:metal ion binding"/>
    <property type="evidence" value="ECO:0007669"/>
    <property type="project" value="UniProtKB-KW"/>
</dbReference>
<proteinExistence type="inferred from homology"/>
<keyword evidence="4 9" id="KW-0479">Metal-binding</keyword>
<dbReference type="RefSeq" id="WP_114794735.1">
    <property type="nucleotide sequence ID" value="NZ_QQZY01000001.1"/>
</dbReference>
<feature type="binding site" evidence="9">
    <location>
        <position position="75"/>
    </location>
    <ligand>
        <name>Mn(2+)</name>
        <dbReference type="ChEBI" id="CHEBI:29035"/>
        <label>1</label>
    </ligand>
</feature>
<dbReference type="PANTHER" id="PTHR30447">
    <property type="entry name" value="FRUCTOSE-1,6-BISPHOSPHATASE CLASS 2"/>
    <property type="match status" value="1"/>
</dbReference>
<dbReference type="Proteomes" id="UP000254134">
    <property type="component" value="Unassembled WGS sequence"/>
</dbReference>
<evidence type="ECO:0000256" key="9">
    <source>
        <dbReference type="PIRSR" id="PIRSR004532-1"/>
    </source>
</evidence>
<dbReference type="UniPathway" id="UPA00138"/>
<keyword evidence="6 9" id="KW-0464">Manganese</keyword>
<dbReference type="GO" id="GO:0005829">
    <property type="term" value="C:cytosol"/>
    <property type="evidence" value="ECO:0007669"/>
    <property type="project" value="TreeGrafter"/>
</dbReference>
<evidence type="ECO:0000256" key="1">
    <source>
        <dbReference type="ARBA" id="ARBA00001273"/>
    </source>
</evidence>
<reference evidence="10 11" key="1">
    <citation type="submission" date="2018-07" db="EMBL/GenBank/DDBJ databases">
        <title>High-quality-draft genome sequence of Gaiella occulta.</title>
        <authorList>
            <person name="Severino R."/>
            <person name="Froufe H.J.C."/>
            <person name="Rainey F.A."/>
            <person name="Barroso C."/>
            <person name="Albuquerque L."/>
            <person name="Lobo-Da-Cunha A."/>
            <person name="Da Costa M.S."/>
            <person name="Egas C."/>
        </authorList>
    </citation>
    <scope>NUCLEOTIDE SEQUENCE [LARGE SCALE GENOMIC DNA]</scope>
    <source>
        <strain evidence="10 11">F2-233</strain>
    </source>
</reference>
<evidence type="ECO:0000313" key="11">
    <source>
        <dbReference type="Proteomes" id="UP000254134"/>
    </source>
</evidence>
<accession>A0A7M2Z1Z6</accession>
<dbReference type="Pfam" id="PF03320">
    <property type="entry name" value="FBPase_glpX"/>
    <property type="match status" value="1"/>
</dbReference>
<dbReference type="PANTHER" id="PTHR30447:SF0">
    <property type="entry name" value="FRUCTOSE-1,6-BISPHOSPHATASE 1 CLASS 2-RELATED"/>
    <property type="match status" value="1"/>
</dbReference>
<organism evidence="10 11">
    <name type="scientific">Gaiella occulta</name>
    <dbReference type="NCBI Taxonomy" id="1002870"/>
    <lineage>
        <taxon>Bacteria</taxon>
        <taxon>Bacillati</taxon>
        <taxon>Actinomycetota</taxon>
        <taxon>Thermoleophilia</taxon>
        <taxon>Gaiellales</taxon>
        <taxon>Gaiellaceae</taxon>
        <taxon>Gaiella</taxon>
    </lineage>
</organism>
<dbReference type="AlphaFoldDB" id="A0A7M2Z1Z6"/>
<evidence type="ECO:0000256" key="4">
    <source>
        <dbReference type="ARBA" id="ARBA00022723"/>
    </source>
</evidence>
<feature type="binding site" evidence="9">
    <location>
        <position position="102"/>
    </location>
    <ligand>
        <name>Mn(2+)</name>
        <dbReference type="ChEBI" id="CHEBI:29035"/>
        <label>2</label>
    </ligand>
</feature>
<dbReference type="SUPFAM" id="SSF56655">
    <property type="entry name" value="Carbohydrate phosphatase"/>
    <property type="match status" value="1"/>
</dbReference>
<comment type="similarity">
    <text evidence="3 8">Belongs to the FBPase class 2 family.</text>
</comment>
<feature type="binding site" evidence="9">
    <location>
        <position position="105"/>
    </location>
    <ligand>
        <name>Mn(2+)</name>
        <dbReference type="ChEBI" id="CHEBI:29035"/>
        <label>2</label>
    </ligand>
</feature>
<keyword evidence="7 8" id="KW-0119">Carbohydrate metabolism</keyword>
<comment type="cofactor">
    <cofactor evidence="9">
        <name>Mn(2+)</name>
        <dbReference type="ChEBI" id="CHEBI:29035"/>
    </cofactor>
</comment>
<dbReference type="PIRSF" id="PIRSF004532">
    <property type="entry name" value="GlpX"/>
    <property type="match status" value="1"/>
</dbReference>
<evidence type="ECO:0000256" key="5">
    <source>
        <dbReference type="ARBA" id="ARBA00022801"/>
    </source>
</evidence>
<evidence type="ECO:0000256" key="2">
    <source>
        <dbReference type="ARBA" id="ARBA00004742"/>
    </source>
</evidence>
<dbReference type="OrthoDB" id="3608869at2"/>
<feature type="binding site" evidence="9">
    <location>
        <position position="51"/>
    </location>
    <ligand>
        <name>Mn(2+)</name>
        <dbReference type="ChEBI" id="CHEBI:29035"/>
        <label>1</label>
    </ligand>
</feature>
<evidence type="ECO:0000256" key="8">
    <source>
        <dbReference type="PIRNR" id="PIRNR004532"/>
    </source>
</evidence>
<name>A0A7M2Z1Z6_9ACTN</name>
<evidence type="ECO:0000256" key="7">
    <source>
        <dbReference type="ARBA" id="ARBA00023277"/>
    </source>
</evidence>
<dbReference type="GO" id="GO:0006094">
    <property type="term" value="P:gluconeogenesis"/>
    <property type="evidence" value="ECO:0007669"/>
    <property type="project" value="UniProtKB-UniPathway"/>
</dbReference>
<dbReference type="GO" id="GO:0006071">
    <property type="term" value="P:glycerol metabolic process"/>
    <property type="evidence" value="ECO:0007669"/>
    <property type="project" value="InterPro"/>
</dbReference>
<keyword evidence="5" id="KW-0378">Hydrolase</keyword>
<comment type="caution">
    <text evidence="10">The sequence shown here is derived from an EMBL/GenBank/DDBJ whole genome shotgun (WGS) entry which is preliminary data.</text>
</comment>
<dbReference type="EMBL" id="QQZY01000001">
    <property type="protein sequence ID" value="RDI75854.1"/>
    <property type="molecule type" value="Genomic_DNA"/>
</dbReference>
<keyword evidence="11" id="KW-1185">Reference proteome</keyword>
<dbReference type="GO" id="GO:0030388">
    <property type="term" value="P:fructose 1,6-bisphosphate metabolic process"/>
    <property type="evidence" value="ECO:0007669"/>
    <property type="project" value="TreeGrafter"/>
</dbReference>
<dbReference type="GO" id="GO:0042132">
    <property type="term" value="F:fructose 1,6-bisphosphate 1-phosphatase activity"/>
    <property type="evidence" value="ECO:0007669"/>
    <property type="project" value="UniProtKB-EC"/>
</dbReference>
<evidence type="ECO:0000256" key="6">
    <source>
        <dbReference type="ARBA" id="ARBA00023211"/>
    </source>
</evidence>
<evidence type="ECO:0000256" key="3">
    <source>
        <dbReference type="ARBA" id="ARBA00008989"/>
    </source>
</evidence>
<dbReference type="Gene3D" id="3.30.540.10">
    <property type="entry name" value="Fructose-1,6-Bisphosphatase, subunit A, domain 1"/>
    <property type="match status" value="1"/>
</dbReference>
<comment type="catalytic activity">
    <reaction evidence="1">
        <text>beta-D-fructose 1,6-bisphosphate + H2O = beta-D-fructose 6-phosphate + phosphate</text>
        <dbReference type="Rhea" id="RHEA:11064"/>
        <dbReference type="ChEBI" id="CHEBI:15377"/>
        <dbReference type="ChEBI" id="CHEBI:32966"/>
        <dbReference type="ChEBI" id="CHEBI:43474"/>
        <dbReference type="ChEBI" id="CHEBI:57634"/>
        <dbReference type="EC" id="3.1.3.11"/>
    </reaction>
</comment>
<gene>
    <name evidence="10" type="ORF">Gocc_0273</name>
</gene>
<sequence>MLRAPPERRRRSDIERKFDAENLIAAALHATTASALACQPFLGRGDGKAADAAATDAMRRALEEAPGLGTVVIGEGEKDDAPMLYQGEQLGRGGEPFDIAVDPLECTDYLARGIPGALATIAFAEPASLWSPGASFYMDKIVAPAPARDAIDITDTPERNLARVAEALGKSISELRVVVLDKPRHVELIARVLAAGASVSTPSAGDVAGSLAVLLPAGGADLLLGIGGTPEGVMTACAARALGGGMQGRRAPQGGAEAAALAREGIEVDRPLSLDELASSDRCLLAVTGVTSGSLLRGPWEEPGGRCTESIVVSGGTARRIVESDVCWSRR</sequence>
<dbReference type="InterPro" id="IPR004464">
    <property type="entry name" value="FBPase_class-2/SBPase"/>
</dbReference>
<feature type="binding site" evidence="9">
    <location>
        <position position="231"/>
    </location>
    <ligand>
        <name>Mn(2+)</name>
        <dbReference type="ChEBI" id="CHEBI:29035"/>
        <label>2</label>
    </ligand>
</feature>
<comment type="pathway">
    <text evidence="2">Carbohydrate biosynthesis; gluconeogenesis.</text>
</comment>
<reference evidence="11" key="2">
    <citation type="journal article" date="2019" name="MicrobiologyOpen">
        <title>High-quality draft genome sequence of Gaiella occulta isolated from a 150 meter deep mineral water borehole and comparison with the genome sequences of other deep-branching lineages of the phylum Actinobacteria.</title>
        <authorList>
            <person name="Severino R."/>
            <person name="Froufe H.J.C."/>
            <person name="Barroso C."/>
            <person name="Albuquerque L."/>
            <person name="Lobo-da-Cunha A."/>
            <person name="da Costa M.S."/>
            <person name="Egas C."/>
        </authorList>
    </citation>
    <scope>NUCLEOTIDE SEQUENCE [LARGE SCALE GENOMIC DNA]</scope>
    <source>
        <strain evidence="11">F2-233</strain>
    </source>
</reference>
<protein>
    <recommendedName>
        <fullName evidence="8">Fructose-1,6-bisphosphatase</fullName>
    </recommendedName>
</protein>
<dbReference type="Gene3D" id="3.40.190.90">
    <property type="match status" value="1"/>
</dbReference>
<evidence type="ECO:0000313" key="10">
    <source>
        <dbReference type="EMBL" id="RDI75854.1"/>
    </source>
</evidence>